<evidence type="ECO:0000256" key="3">
    <source>
        <dbReference type="ARBA" id="ARBA00023125"/>
    </source>
</evidence>
<name>A0A7K3WUX2_9FLAO</name>
<dbReference type="FunFam" id="3.90.1530.30:FF:000001">
    <property type="entry name" value="Chromosome partitioning protein ParB"/>
    <property type="match status" value="1"/>
</dbReference>
<dbReference type="Gene3D" id="1.10.10.2830">
    <property type="match status" value="1"/>
</dbReference>
<keyword evidence="6" id="KW-1185">Reference proteome</keyword>
<dbReference type="RefSeq" id="WP_163286939.1">
    <property type="nucleotide sequence ID" value="NZ_JAAGVY010000056.1"/>
</dbReference>
<dbReference type="EMBL" id="JAAGVY010000056">
    <property type="protein sequence ID" value="NEN25483.1"/>
    <property type="molecule type" value="Genomic_DNA"/>
</dbReference>
<keyword evidence="2" id="KW-0159">Chromosome partition</keyword>
<dbReference type="Pfam" id="PF17762">
    <property type="entry name" value="HTH_ParB"/>
    <property type="match status" value="1"/>
</dbReference>
<comment type="caution">
    <text evidence="5">The sequence shown here is derived from an EMBL/GenBank/DDBJ whole genome shotgun (WGS) entry which is preliminary data.</text>
</comment>
<dbReference type="CDD" id="cd16393">
    <property type="entry name" value="SPO0J_N"/>
    <property type="match status" value="1"/>
</dbReference>
<dbReference type="SMART" id="SM00470">
    <property type="entry name" value="ParB"/>
    <property type="match status" value="1"/>
</dbReference>
<dbReference type="PROSITE" id="PS50943">
    <property type="entry name" value="HTH_CROC1"/>
    <property type="match status" value="1"/>
</dbReference>
<accession>A0A7K3WUX2</accession>
<dbReference type="CDD" id="cd00093">
    <property type="entry name" value="HTH_XRE"/>
    <property type="match status" value="1"/>
</dbReference>
<sequence>MSKKRALGRGLSALLEDVETDITTGTSTESTSRVLGSVAMLPMNQIEANPFQPRTVFDETSLMELVQSIRELGIIQPVTVRKIGYDKFQLISGERRFRASHIAGLTEIPVFIRIANDQAMLEMALVENIQRKNLDAIEIAISYQRLMEECNLTQEALSERVGKKRATISNYLRLLNLPPEIQLGIRESKISMGHARGLLAFDSEEKMIKAYQKILSEDWSVRQVEQVAKEDKGSPKPKSKQIPLSFEYQKIKSDLTDLFGTKVDLKRDQKGKGKIEISFQSQDDLQRIIDKLEF</sequence>
<evidence type="ECO:0000259" key="4">
    <source>
        <dbReference type="PROSITE" id="PS50943"/>
    </source>
</evidence>
<evidence type="ECO:0000313" key="5">
    <source>
        <dbReference type="EMBL" id="NEN25483.1"/>
    </source>
</evidence>
<dbReference type="InterPro" id="IPR003115">
    <property type="entry name" value="ParB_N"/>
</dbReference>
<proteinExistence type="inferred from homology"/>
<dbReference type="InterPro" id="IPR001387">
    <property type="entry name" value="Cro/C1-type_HTH"/>
</dbReference>
<dbReference type="InterPro" id="IPR036086">
    <property type="entry name" value="ParB/Sulfiredoxin_sf"/>
</dbReference>
<dbReference type="Pfam" id="PF23552">
    <property type="entry name" value="ParB_C"/>
    <property type="match status" value="1"/>
</dbReference>
<protein>
    <submittedName>
        <fullName evidence="5">ParB/RepB/Spo0J family partition protein</fullName>
    </submittedName>
</protein>
<dbReference type="AlphaFoldDB" id="A0A7K3WUX2"/>
<evidence type="ECO:0000313" key="6">
    <source>
        <dbReference type="Proteomes" id="UP000486602"/>
    </source>
</evidence>
<dbReference type="InterPro" id="IPR050336">
    <property type="entry name" value="Chromosome_partition/occlusion"/>
</dbReference>
<gene>
    <name evidence="5" type="ORF">G3O08_18485</name>
</gene>
<dbReference type="InterPro" id="IPR041468">
    <property type="entry name" value="HTH_ParB/Spo0J"/>
</dbReference>
<comment type="similarity">
    <text evidence="1">Belongs to the ParB family.</text>
</comment>
<dbReference type="GO" id="GO:0003677">
    <property type="term" value="F:DNA binding"/>
    <property type="evidence" value="ECO:0007669"/>
    <property type="project" value="UniProtKB-KW"/>
</dbReference>
<dbReference type="GO" id="GO:0005694">
    <property type="term" value="C:chromosome"/>
    <property type="evidence" value="ECO:0007669"/>
    <property type="project" value="TreeGrafter"/>
</dbReference>
<dbReference type="NCBIfam" id="TIGR00180">
    <property type="entry name" value="parB_part"/>
    <property type="match status" value="1"/>
</dbReference>
<dbReference type="GO" id="GO:0007059">
    <property type="term" value="P:chromosome segregation"/>
    <property type="evidence" value="ECO:0007669"/>
    <property type="project" value="UniProtKB-KW"/>
</dbReference>
<dbReference type="PANTHER" id="PTHR33375">
    <property type="entry name" value="CHROMOSOME-PARTITIONING PROTEIN PARB-RELATED"/>
    <property type="match status" value="1"/>
</dbReference>
<reference evidence="5 6" key="1">
    <citation type="submission" date="2020-02" db="EMBL/GenBank/DDBJ databases">
        <title>Out from the shadows clarifying the taxonomy of the family Cryomorphaceae and related taxa by utilizing the GTDB taxonomic framework.</title>
        <authorList>
            <person name="Bowman J.P."/>
        </authorList>
    </citation>
    <scope>NUCLEOTIDE SEQUENCE [LARGE SCALE GENOMIC DNA]</scope>
    <source>
        <strain evidence="5 6">QSSC 1-22</strain>
    </source>
</reference>
<feature type="domain" description="HTH cro/C1-type" evidence="4">
    <location>
        <begin position="144"/>
        <end position="173"/>
    </location>
</feature>
<dbReference type="Proteomes" id="UP000486602">
    <property type="component" value="Unassembled WGS sequence"/>
</dbReference>
<evidence type="ECO:0000256" key="1">
    <source>
        <dbReference type="ARBA" id="ARBA00006295"/>
    </source>
</evidence>
<dbReference type="SUPFAM" id="SSF110849">
    <property type="entry name" value="ParB/Sulfiredoxin"/>
    <property type="match status" value="1"/>
</dbReference>
<keyword evidence="3" id="KW-0238">DNA-binding</keyword>
<dbReference type="PANTHER" id="PTHR33375:SF1">
    <property type="entry name" value="CHROMOSOME-PARTITIONING PROTEIN PARB-RELATED"/>
    <property type="match status" value="1"/>
</dbReference>
<dbReference type="InterPro" id="IPR057240">
    <property type="entry name" value="ParB_dimer_C"/>
</dbReference>
<evidence type="ECO:0000256" key="2">
    <source>
        <dbReference type="ARBA" id="ARBA00022829"/>
    </source>
</evidence>
<dbReference type="FunFam" id="1.10.10.2830:FF:000001">
    <property type="entry name" value="Chromosome partitioning protein ParB"/>
    <property type="match status" value="1"/>
</dbReference>
<organism evidence="5 6">
    <name type="scientific">Cryomorpha ignava</name>
    <dbReference type="NCBI Taxonomy" id="101383"/>
    <lineage>
        <taxon>Bacteria</taxon>
        <taxon>Pseudomonadati</taxon>
        <taxon>Bacteroidota</taxon>
        <taxon>Flavobacteriia</taxon>
        <taxon>Flavobacteriales</taxon>
        <taxon>Cryomorphaceae</taxon>
        <taxon>Cryomorpha</taxon>
    </lineage>
</organism>
<dbReference type="Pfam" id="PF02195">
    <property type="entry name" value="ParB_N"/>
    <property type="match status" value="1"/>
</dbReference>
<dbReference type="Gene3D" id="3.90.1530.30">
    <property type="match status" value="1"/>
</dbReference>
<dbReference type="InterPro" id="IPR004437">
    <property type="entry name" value="ParB/RepB/Spo0J"/>
</dbReference>
<dbReference type="SUPFAM" id="SSF109709">
    <property type="entry name" value="KorB DNA-binding domain-like"/>
    <property type="match status" value="1"/>
</dbReference>